<dbReference type="Gene3D" id="3.30.479.20">
    <property type="entry name" value="Elongation factor Ts, dimerisation domain"/>
    <property type="match status" value="1"/>
</dbReference>
<dbReference type="Proteomes" id="UP001157974">
    <property type="component" value="Unassembled WGS sequence"/>
</dbReference>
<keyword evidence="2" id="KW-1185">Reference proteome</keyword>
<evidence type="ECO:0000313" key="1">
    <source>
        <dbReference type="EMBL" id="KAJ8904013.1"/>
    </source>
</evidence>
<gene>
    <name evidence="1" type="ORF">NDN08_000543</name>
</gene>
<organism evidence="1 2">
    <name type="scientific">Rhodosorus marinus</name>
    <dbReference type="NCBI Taxonomy" id="101924"/>
    <lineage>
        <taxon>Eukaryota</taxon>
        <taxon>Rhodophyta</taxon>
        <taxon>Stylonematophyceae</taxon>
        <taxon>Stylonematales</taxon>
        <taxon>Stylonemataceae</taxon>
        <taxon>Rhodosorus</taxon>
    </lineage>
</organism>
<sequence>MLAGSIGRRWLSTRPVKVNFPRDVLARLVQETGATILTCRLAMYDANGDVDRAREILRFRADTKYLFRRVQQKRSGLVIALLSRDQNSAALLQLSSETKFASRSADFRDTIRRIGDFILTRATQEGAVDKNWLKGIFTDQVSQLAKTLNESIMIDGAYFLKAESKAQVICKSVLGTVESSIGTTGVLLVLQSSKELEGEEIRRVRHAGRLIAAQIAEEEPAECQTMIQQSTKDAGLHLQNDDDDGGSIFSKSLTVLPRSYLANETIGGLLRSLGKDCSNSSISIKTIHRLSSINEMEK</sequence>
<dbReference type="SUPFAM" id="SSF54713">
    <property type="entry name" value="Elongation factor Ts (EF-Ts), dimerisation domain"/>
    <property type="match status" value="1"/>
</dbReference>
<dbReference type="AlphaFoldDB" id="A0AAV8USG7"/>
<dbReference type="SUPFAM" id="SSF46934">
    <property type="entry name" value="UBA-like"/>
    <property type="match status" value="1"/>
</dbReference>
<name>A0AAV8USG7_9RHOD</name>
<reference evidence="1 2" key="1">
    <citation type="journal article" date="2023" name="Nat. Commun.">
        <title>Origin of minicircular mitochondrial genomes in red algae.</title>
        <authorList>
            <person name="Lee Y."/>
            <person name="Cho C.H."/>
            <person name="Lee Y.M."/>
            <person name="Park S.I."/>
            <person name="Yang J.H."/>
            <person name="West J.A."/>
            <person name="Bhattacharya D."/>
            <person name="Yoon H.S."/>
        </authorList>
    </citation>
    <scope>NUCLEOTIDE SEQUENCE [LARGE SCALE GENOMIC DNA]</scope>
    <source>
        <strain evidence="1 2">CCMP1338</strain>
        <tissue evidence="1">Whole cell</tissue>
    </source>
</reference>
<dbReference type="Gene3D" id="1.10.8.10">
    <property type="entry name" value="DNA helicase RuvA subunit, C-terminal domain"/>
    <property type="match status" value="1"/>
</dbReference>
<dbReference type="EMBL" id="JAMWBK010000006">
    <property type="protein sequence ID" value="KAJ8904013.1"/>
    <property type="molecule type" value="Genomic_DNA"/>
</dbReference>
<comment type="caution">
    <text evidence="1">The sequence shown here is derived from an EMBL/GenBank/DDBJ whole genome shotgun (WGS) entry which is preliminary data.</text>
</comment>
<dbReference type="InterPro" id="IPR009060">
    <property type="entry name" value="UBA-like_sf"/>
</dbReference>
<protein>
    <submittedName>
        <fullName evidence="1">Uncharacterized protein</fullName>
    </submittedName>
</protein>
<accession>A0AAV8USG7</accession>
<proteinExistence type="predicted"/>
<dbReference type="InterPro" id="IPR036402">
    <property type="entry name" value="EF-Ts_dimer_sf"/>
</dbReference>
<evidence type="ECO:0000313" key="2">
    <source>
        <dbReference type="Proteomes" id="UP001157974"/>
    </source>
</evidence>